<reference evidence="3" key="1">
    <citation type="submission" date="2014-03" db="EMBL/GenBank/DDBJ databases">
        <title>The Genome Sequence of Puccinia striiformis f. sp. tritici PST-78.</title>
        <authorList>
            <consortium name="The Broad Institute Genome Sequencing Platform"/>
            <person name="Cuomo C."/>
            <person name="Hulbert S."/>
            <person name="Chen X."/>
            <person name="Walker B."/>
            <person name="Young S.K."/>
            <person name="Zeng Q."/>
            <person name="Gargeya S."/>
            <person name="Fitzgerald M."/>
            <person name="Haas B."/>
            <person name="Abouelleil A."/>
            <person name="Alvarado L."/>
            <person name="Arachchi H.M."/>
            <person name="Berlin A.M."/>
            <person name="Chapman S.B."/>
            <person name="Goldberg J."/>
            <person name="Griggs A."/>
            <person name="Gujja S."/>
            <person name="Hansen M."/>
            <person name="Howarth C."/>
            <person name="Imamovic A."/>
            <person name="Larimer J."/>
            <person name="McCowan C."/>
            <person name="Montmayeur A."/>
            <person name="Murphy C."/>
            <person name="Neiman D."/>
            <person name="Pearson M."/>
            <person name="Priest M."/>
            <person name="Roberts A."/>
            <person name="Saif S."/>
            <person name="Shea T."/>
            <person name="Sisk P."/>
            <person name="Sykes S."/>
            <person name="Wortman J."/>
            <person name="Nusbaum C."/>
            <person name="Birren B."/>
        </authorList>
    </citation>
    <scope>NUCLEOTIDE SEQUENCE [LARGE SCALE GENOMIC DNA]</scope>
    <source>
        <strain evidence="3">race PST-78</strain>
    </source>
</reference>
<dbReference type="EMBL" id="AJIL01000009">
    <property type="protein sequence ID" value="KNF05119.1"/>
    <property type="molecule type" value="Genomic_DNA"/>
</dbReference>
<organism evidence="2 3">
    <name type="scientific">Puccinia striiformis f. sp. tritici PST-78</name>
    <dbReference type="NCBI Taxonomy" id="1165861"/>
    <lineage>
        <taxon>Eukaryota</taxon>
        <taxon>Fungi</taxon>
        <taxon>Dikarya</taxon>
        <taxon>Basidiomycota</taxon>
        <taxon>Pucciniomycotina</taxon>
        <taxon>Pucciniomycetes</taxon>
        <taxon>Pucciniales</taxon>
        <taxon>Pucciniaceae</taxon>
        <taxon>Puccinia</taxon>
    </lineage>
</organism>
<dbReference type="Proteomes" id="UP000054564">
    <property type="component" value="Unassembled WGS sequence"/>
</dbReference>
<protein>
    <recommendedName>
        <fullName evidence="4">Secreted protein</fullName>
    </recommendedName>
</protein>
<gene>
    <name evidence="2" type="ORF">PSTG_01748</name>
</gene>
<keyword evidence="1" id="KW-0732">Signal</keyword>
<name>A0A0L0W0U8_9BASI</name>
<evidence type="ECO:0008006" key="4">
    <source>
        <dbReference type="Google" id="ProtNLM"/>
    </source>
</evidence>
<feature type="signal peptide" evidence="1">
    <location>
        <begin position="1"/>
        <end position="27"/>
    </location>
</feature>
<evidence type="ECO:0000256" key="1">
    <source>
        <dbReference type="SAM" id="SignalP"/>
    </source>
</evidence>
<keyword evidence="3" id="KW-1185">Reference proteome</keyword>
<feature type="chain" id="PRO_5005550744" description="Secreted protein" evidence="1">
    <location>
        <begin position="28"/>
        <end position="143"/>
    </location>
</feature>
<dbReference type="OrthoDB" id="10291462at2759"/>
<accession>A0A0L0W0U8</accession>
<proteinExistence type="predicted"/>
<evidence type="ECO:0000313" key="3">
    <source>
        <dbReference type="Proteomes" id="UP000054564"/>
    </source>
</evidence>
<dbReference type="AlphaFoldDB" id="A0A0L0W0U8"/>
<comment type="caution">
    <text evidence="2">The sequence shown here is derived from an EMBL/GenBank/DDBJ whole genome shotgun (WGS) entry which is preliminary data.</text>
</comment>
<evidence type="ECO:0000313" key="2">
    <source>
        <dbReference type="EMBL" id="KNF05119.1"/>
    </source>
</evidence>
<sequence length="143" mass="16365">MNLLRARFITFALVSLIIGLHSGQVAARRVACDAHFAPLFDPTGNTVAKASCISKSNPHQDNKCVLGSCGYREPHSYTHWSNLQFQNCHHGEPNPNRDVVDVEQYFRYDTYVSAQDHTNKIWYDCDYSRAEENKKYLSCYDCP</sequence>